<dbReference type="InterPro" id="IPR037185">
    <property type="entry name" value="EmrE-like"/>
</dbReference>
<comment type="similarity">
    <text evidence="2">Belongs to the EamA transporter family.</text>
</comment>
<feature type="domain" description="EamA" evidence="7">
    <location>
        <begin position="159"/>
        <end position="294"/>
    </location>
</feature>
<dbReference type="AlphaFoldDB" id="A0A0M2SJJ7"/>
<evidence type="ECO:0000256" key="4">
    <source>
        <dbReference type="ARBA" id="ARBA00022989"/>
    </source>
</evidence>
<evidence type="ECO:0000256" key="1">
    <source>
        <dbReference type="ARBA" id="ARBA00004127"/>
    </source>
</evidence>
<dbReference type="PANTHER" id="PTHR32322:SF2">
    <property type="entry name" value="EAMA DOMAIN-CONTAINING PROTEIN"/>
    <property type="match status" value="1"/>
</dbReference>
<feature type="transmembrane region" description="Helical" evidence="6">
    <location>
        <begin position="76"/>
        <end position="96"/>
    </location>
</feature>
<feature type="transmembrane region" description="Helical" evidence="6">
    <location>
        <begin position="45"/>
        <end position="64"/>
    </location>
</feature>
<organism evidence="8 9">
    <name type="scientific">Salinicoccus sediminis</name>
    <dbReference type="NCBI Taxonomy" id="1432562"/>
    <lineage>
        <taxon>Bacteria</taxon>
        <taxon>Bacillati</taxon>
        <taxon>Bacillota</taxon>
        <taxon>Bacilli</taxon>
        <taxon>Bacillales</taxon>
        <taxon>Staphylococcaceae</taxon>
        <taxon>Salinicoccus</taxon>
    </lineage>
</organism>
<dbReference type="Pfam" id="PF00892">
    <property type="entry name" value="EamA"/>
    <property type="match status" value="2"/>
</dbReference>
<feature type="transmembrane region" description="Helical" evidence="6">
    <location>
        <begin position="277"/>
        <end position="295"/>
    </location>
</feature>
<evidence type="ECO:0000256" key="5">
    <source>
        <dbReference type="ARBA" id="ARBA00023136"/>
    </source>
</evidence>
<proteinExistence type="inferred from homology"/>
<dbReference type="SUPFAM" id="SSF103481">
    <property type="entry name" value="Multidrug resistance efflux transporter EmrE"/>
    <property type="match status" value="2"/>
</dbReference>
<keyword evidence="9" id="KW-1185">Reference proteome</keyword>
<name>A0A0M2SJJ7_9STAP</name>
<dbReference type="PATRIC" id="fig|1432562.3.peg.1855"/>
<protein>
    <recommendedName>
        <fullName evidence="7">EamA domain-containing protein</fullName>
    </recommendedName>
</protein>
<feature type="transmembrane region" description="Helical" evidence="6">
    <location>
        <begin position="20"/>
        <end position="39"/>
    </location>
</feature>
<comment type="subcellular location">
    <subcellularLocation>
        <location evidence="1">Endomembrane system</location>
        <topology evidence="1">Multi-pass membrane protein</topology>
    </subcellularLocation>
</comment>
<dbReference type="GO" id="GO:0016020">
    <property type="term" value="C:membrane"/>
    <property type="evidence" value="ECO:0007669"/>
    <property type="project" value="UniProtKB-SubCell"/>
</dbReference>
<dbReference type="EMBL" id="LAYZ01000024">
    <property type="protein sequence ID" value="KKK33816.1"/>
    <property type="molecule type" value="Genomic_DNA"/>
</dbReference>
<keyword evidence="3 6" id="KW-0812">Transmembrane</keyword>
<gene>
    <name evidence="8" type="ORF">WN59_09380</name>
</gene>
<sequence length="308" mass="33915">MNRFNFTLPPNISKWLTYPVLMLCVIIWGSNFIIGKVLVDHFDPYSITVIRLIAINLFLWIFASKYFTMPKVPLKVWVVIILSGVIGIAANQYTFFLGLVTANPVTSALILALAPIMTAIFTVFVFSERRGLKFWLGALLALFGVILSTYNGSAIIFGIGESVIILTMLTFAVFMVLIQWLAKYINAIQITLLSNTSGLLVLVPFLPAADYGRMAAAGMPMWLLLVISGIIVHGLSNMIWNREMPKVGAANASLLMNMEPFVAMAGAALVLGSTVRATEITGAVLIIAGVTLSLYRKRQRQSEKIYEK</sequence>
<reference evidence="8 9" key="1">
    <citation type="submission" date="2015-04" db="EMBL/GenBank/DDBJ databases">
        <title>Taxonomic description and genome sequence of Salinicoccus sediminis sp. nov., a novel hyper halotolerant bacterium isolated from marine sediment.</title>
        <authorList>
            <person name="Mathan Kumar R."/>
            <person name="Kaur G."/>
            <person name="Kumar N."/>
            <person name="Kumar A."/>
            <person name="Singh N.K."/>
            <person name="Kaur N."/>
            <person name="Mayilraj S."/>
        </authorList>
    </citation>
    <scope>NUCLEOTIDE SEQUENCE [LARGE SCALE GENOMIC DNA]</scope>
    <source>
        <strain evidence="8 9">SV-16</strain>
    </source>
</reference>
<evidence type="ECO:0000256" key="6">
    <source>
        <dbReference type="SAM" id="Phobius"/>
    </source>
</evidence>
<dbReference type="OrthoDB" id="4529062at2"/>
<evidence type="ECO:0000256" key="2">
    <source>
        <dbReference type="ARBA" id="ARBA00007362"/>
    </source>
</evidence>
<dbReference type="InterPro" id="IPR000620">
    <property type="entry name" value="EamA_dom"/>
</dbReference>
<evidence type="ECO:0000256" key="3">
    <source>
        <dbReference type="ARBA" id="ARBA00022692"/>
    </source>
</evidence>
<feature type="transmembrane region" description="Helical" evidence="6">
    <location>
        <begin position="252"/>
        <end position="271"/>
    </location>
</feature>
<dbReference type="STRING" id="1432562.WN59_09380"/>
<dbReference type="RefSeq" id="WP_046516295.1">
    <property type="nucleotide sequence ID" value="NZ_LAYZ01000024.1"/>
</dbReference>
<keyword evidence="4 6" id="KW-1133">Transmembrane helix</keyword>
<feature type="transmembrane region" description="Helical" evidence="6">
    <location>
        <begin position="108"/>
        <end position="127"/>
    </location>
</feature>
<accession>A0A0M2SJJ7</accession>
<dbReference type="PANTHER" id="PTHR32322">
    <property type="entry name" value="INNER MEMBRANE TRANSPORTER"/>
    <property type="match status" value="1"/>
</dbReference>
<dbReference type="Proteomes" id="UP000034287">
    <property type="component" value="Unassembled WGS sequence"/>
</dbReference>
<evidence type="ECO:0000313" key="9">
    <source>
        <dbReference type="Proteomes" id="UP000034287"/>
    </source>
</evidence>
<feature type="transmembrane region" description="Helical" evidence="6">
    <location>
        <begin position="190"/>
        <end position="209"/>
    </location>
</feature>
<keyword evidence="5 6" id="KW-0472">Membrane</keyword>
<dbReference type="InterPro" id="IPR050638">
    <property type="entry name" value="AA-Vitamin_Transporters"/>
</dbReference>
<evidence type="ECO:0000313" key="8">
    <source>
        <dbReference type="EMBL" id="KKK33816.1"/>
    </source>
</evidence>
<feature type="transmembrane region" description="Helical" evidence="6">
    <location>
        <begin position="221"/>
        <end position="240"/>
    </location>
</feature>
<feature type="transmembrane region" description="Helical" evidence="6">
    <location>
        <begin position="156"/>
        <end position="178"/>
    </location>
</feature>
<evidence type="ECO:0000259" key="7">
    <source>
        <dbReference type="Pfam" id="PF00892"/>
    </source>
</evidence>
<feature type="transmembrane region" description="Helical" evidence="6">
    <location>
        <begin position="134"/>
        <end position="150"/>
    </location>
</feature>
<comment type="caution">
    <text evidence="8">The sequence shown here is derived from an EMBL/GenBank/DDBJ whole genome shotgun (WGS) entry which is preliminary data.</text>
</comment>
<feature type="domain" description="EamA" evidence="7">
    <location>
        <begin position="20"/>
        <end position="149"/>
    </location>
</feature>